<organism evidence="1">
    <name type="scientific">Bacillus phage SPG24</name>
    <dbReference type="NCBI Taxonomy" id="1497851"/>
    <lineage>
        <taxon>Viruses</taxon>
        <taxon>Duplodnaviria</taxon>
        <taxon>Heunggongvirae</taxon>
        <taxon>Uroviricota</taxon>
        <taxon>Caudoviricetes</taxon>
        <taxon>Herelleviridae</taxon>
        <taxon>Bastillevirinae</taxon>
        <taxon>Nitunavirus</taxon>
        <taxon>Nitunavirus SPG24</taxon>
    </lineage>
</organism>
<feature type="non-terminal residue" evidence="1">
    <location>
        <position position="1"/>
    </location>
</feature>
<name>A0A024FRQ4_9CAUD</name>
<accession>A0A024FRQ4</accession>
<protein>
    <submittedName>
        <fullName evidence="1">Uncharacterized protein</fullName>
    </submittedName>
</protein>
<evidence type="ECO:0000313" key="1">
    <source>
        <dbReference type="EMBL" id="BAO79566.1"/>
    </source>
</evidence>
<sequence length="30" mass="3636">TYLHPEPLQLLSYDQTVNRLRRLYQFSVGK</sequence>
<proteinExistence type="predicted"/>
<reference evidence="1" key="1">
    <citation type="submission" date="2014-04" db="EMBL/GenBank/DDBJ databases">
        <title>Whole genome of SPG24 was analyzed in behalf of its correct identification and originality.</title>
        <authorList>
            <person name="Lee O.H."/>
        </authorList>
    </citation>
    <scope>NUCLEOTIDE SEQUENCE</scope>
    <source>
        <strain evidence="1">SPG24</strain>
    </source>
</reference>
<dbReference type="EMBL" id="AB930185">
    <property type="protein sequence ID" value="BAO79566.1"/>
    <property type="molecule type" value="Genomic_DNA"/>
</dbReference>